<dbReference type="EMBL" id="KZ357963">
    <property type="protein sequence ID" value="PIO59397.1"/>
    <property type="molecule type" value="Genomic_DNA"/>
</dbReference>
<evidence type="ECO:0000256" key="1">
    <source>
        <dbReference type="SAM" id="MobiDB-lite"/>
    </source>
</evidence>
<dbReference type="GO" id="GO:0008289">
    <property type="term" value="F:lipid binding"/>
    <property type="evidence" value="ECO:0007669"/>
    <property type="project" value="InterPro"/>
</dbReference>
<sequence>LAVGGVLSKPIEKLVSFIVPRVLWPQVKKRIRFAFNKRGVQLPVLCGVELEHLSLSYIDRAAVINTDFRFDLPLFVRKFKLYLIRKLMYWAAYEAGPVVRWENSTEGRDGSRRGGKKTERGRKWTEKTSEM</sequence>
<protein>
    <submittedName>
        <fullName evidence="2">Uncharacterized protein</fullName>
    </submittedName>
</protein>
<evidence type="ECO:0000313" key="3">
    <source>
        <dbReference type="Proteomes" id="UP000230423"/>
    </source>
</evidence>
<proteinExistence type="predicted"/>
<dbReference type="InterPro" id="IPR017943">
    <property type="entry name" value="Bactericidal_perm-incr_a/b_dom"/>
</dbReference>
<dbReference type="AlphaFoldDB" id="A0A2G9TN76"/>
<dbReference type="PANTHER" id="PTHR10504:SF136">
    <property type="entry name" value="NOSE RESISTANT TO FLUOXETINE PROTEIN 5"/>
    <property type="match status" value="1"/>
</dbReference>
<dbReference type="SUPFAM" id="SSF55394">
    <property type="entry name" value="Bactericidal permeability-increasing protein, BPI"/>
    <property type="match status" value="1"/>
</dbReference>
<dbReference type="Gene3D" id="3.15.20.10">
    <property type="entry name" value="Bactericidal permeability-increasing protein, domain 2"/>
    <property type="match status" value="1"/>
</dbReference>
<dbReference type="PANTHER" id="PTHR10504">
    <property type="entry name" value="BACTERICIDAL PERMEABILITY-INCREASING BPI PROTEIN-RELATED"/>
    <property type="match status" value="1"/>
</dbReference>
<organism evidence="2 3">
    <name type="scientific">Teladorsagia circumcincta</name>
    <name type="common">Brown stomach worm</name>
    <name type="synonym">Ostertagia circumcincta</name>
    <dbReference type="NCBI Taxonomy" id="45464"/>
    <lineage>
        <taxon>Eukaryota</taxon>
        <taxon>Metazoa</taxon>
        <taxon>Ecdysozoa</taxon>
        <taxon>Nematoda</taxon>
        <taxon>Chromadorea</taxon>
        <taxon>Rhabditida</taxon>
        <taxon>Rhabditina</taxon>
        <taxon>Rhabditomorpha</taxon>
        <taxon>Strongyloidea</taxon>
        <taxon>Trichostrongylidae</taxon>
        <taxon>Teladorsagia</taxon>
    </lineage>
</organism>
<name>A0A2G9TN76_TELCI</name>
<dbReference type="Proteomes" id="UP000230423">
    <property type="component" value="Unassembled WGS sequence"/>
</dbReference>
<dbReference type="InterPro" id="IPR032942">
    <property type="entry name" value="BPI/LBP/Plunc"/>
</dbReference>
<dbReference type="GO" id="GO:0005615">
    <property type="term" value="C:extracellular space"/>
    <property type="evidence" value="ECO:0007669"/>
    <property type="project" value="TreeGrafter"/>
</dbReference>
<feature type="non-terminal residue" evidence="2">
    <location>
        <position position="1"/>
    </location>
</feature>
<evidence type="ECO:0000313" key="2">
    <source>
        <dbReference type="EMBL" id="PIO59397.1"/>
    </source>
</evidence>
<accession>A0A2G9TN76</accession>
<gene>
    <name evidence="2" type="ORF">TELCIR_19142</name>
</gene>
<dbReference type="OrthoDB" id="5776980at2759"/>
<reference evidence="2 3" key="1">
    <citation type="submission" date="2015-09" db="EMBL/GenBank/DDBJ databases">
        <title>Draft genome of the parasitic nematode Teladorsagia circumcincta isolate WARC Sus (inbred).</title>
        <authorList>
            <person name="Mitreva M."/>
        </authorList>
    </citation>
    <scope>NUCLEOTIDE SEQUENCE [LARGE SCALE GENOMIC DNA]</scope>
    <source>
        <strain evidence="2 3">S</strain>
    </source>
</reference>
<keyword evidence="3" id="KW-1185">Reference proteome</keyword>
<feature type="region of interest" description="Disordered" evidence="1">
    <location>
        <begin position="103"/>
        <end position="131"/>
    </location>
</feature>